<keyword evidence="2" id="KW-0175">Coiled coil</keyword>
<protein>
    <submittedName>
        <fullName evidence="3">Tetratricopeptide</fullName>
    </submittedName>
</protein>
<dbReference type="KEGG" id="lem:LEN_1417"/>
<dbReference type="InterPro" id="IPR011990">
    <property type="entry name" value="TPR-like_helical_dom_sf"/>
</dbReference>
<evidence type="ECO:0000313" key="3">
    <source>
        <dbReference type="EMBL" id="BAV96904.1"/>
    </source>
</evidence>
<dbReference type="SMART" id="SM00028">
    <property type="entry name" value="TPR"/>
    <property type="match status" value="5"/>
</dbReference>
<dbReference type="EMBL" id="AP014940">
    <property type="protein sequence ID" value="BAV96904.1"/>
    <property type="molecule type" value="Genomic_DNA"/>
</dbReference>
<dbReference type="InterPro" id="IPR019734">
    <property type="entry name" value="TPR_rpt"/>
</dbReference>
<dbReference type="Pfam" id="PF13432">
    <property type="entry name" value="TPR_16"/>
    <property type="match status" value="1"/>
</dbReference>
<accession>A0AAU9AH75</accession>
<dbReference type="GeneID" id="83063293"/>
<dbReference type="Pfam" id="PF14559">
    <property type="entry name" value="TPR_19"/>
    <property type="match status" value="1"/>
</dbReference>
<dbReference type="PANTHER" id="PTHR12558">
    <property type="entry name" value="CELL DIVISION CYCLE 16,23,27"/>
    <property type="match status" value="1"/>
</dbReference>
<keyword evidence="1" id="KW-0802">TPR repeat</keyword>
<reference evidence="3 4" key="1">
    <citation type="journal article" date="2017" name="DNA Res.">
        <title>Complete genome sequence and expression profile of the commercial lytic enzyme producer Lysobacter enzymogenes M497-1.</title>
        <authorList>
            <person name="Takami H."/>
            <person name="Toyoda A."/>
            <person name="Uchiyama I."/>
            <person name="Itoh T."/>
            <person name="Takaki Y."/>
            <person name="Arai W."/>
            <person name="Nishi S."/>
            <person name="Kawai M."/>
            <person name="Shinya K."/>
            <person name="Ikeda H."/>
        </authorList>
    </citation>
    <scope>NUCLEOTIDE SEQUENCE [LARGE SCALE GENOMIC DNA]</scope>
    <source>
        <strain evidence="3 4">M497-1</strain>
    </source>
</reference>
<dbReference type="PANTHER" id="PTHR12558:SF33">
    <property type="entry name" value="BLL7664 PROTEIN"/>
    <property type="match status" value="1"/>
</dbReference>
<feature type="repeat" description="TPR" evidence="1">
    <location>
        <begin position="293"/>
        <end position="326"/>
    </location>
</feature>
<feature type="coiled-coil region" evidence="2">
    <location>
        <begin position="98"/>
        <end position="125"/>
    </location>
</feature>
<gene>
    <name evidence="3" type="ORF">LEN_1417</name>
</gene>
<evidence type="ECO:0000256" key="1">
    <source>
        <dbReference type="PROSITE-ProRule" id="PRU00339"/>
    </source>
</evidence>
<organism evidence="3 4">
    <name type="scientific">Lysobacter enzymogenes</name>
    <dbReference type="NCBI Taxonomy" id="69"/>
    <lineage>
        <taxon>Bacteria</taxon>
        <taxon>Pseudomonadati</taxon>
        <taxon>Pseudomonadota</taxon>
        <taxon>Gammaproteobacteria</taxon>
        <taxon>Lysobacterales</taxon>
        <taxon>Lysobacteraceae</taxon>
        <taxon>Lysobacter</taxon>
    </lineage>
</organism>
<proteinExistence type="predicted"/>
<sequence length="381" mass="41384">MDTDVRLARLRAYLAVDPSNSDLACELADALFALGRHDEALSTLDSLPAEAAMSPGVRFRRMRLDLAGGRYGEAEALARALLDEGVDTPTLRHDLAFALLCQRRADEAERELVEAERRFGAQAALATLRARVAMMLERGGDSVEYARQAVALDPDDVSAQGVLALALFDDSRFDEAGMVAASALARDADQHESLLVAGTLALWRQDVDTAQNAFERGLSRHANSGRALSGLGQALMLRNRLDDARPVLEHAVRAMPDHIGTWHALAWTQLLSGRRDEAETSYRQAYALDRNFGDTHGGLALIDALRGDYDNAEQGIKRALRLDPSAITARYAQTLVLDARGQHDASQTLMGELLRAGPSTAPIPVSEFAARLKKTLDAKHA</sequence>
<dbReference type="SUPFAM" id="SSF48452">
    <property type="entry name" value="TPR-like"/>
    <property type="match status" value="2"/>
</dbReference>
<dbReference type="PROSITE" id="PS50005">
    <property type="entry name" value="TPR"/>
    <property type="match status" value="1"/>
</dbReference>
<dbReference type="Pfam" id="PF13424">
    <property type="entry name" value="TPR_12"/>
    <property type="match status" value="1"/>
</dbReference>
<evidence type="ECO:0000256" key="2">
    <source>
        <dbReference type="SAM" id="Coils"/>
    </source>
</evidence>
<dbReference type="AlphaFoldDB" id="A0AAU9AH75"/>
<dbReference type="RefSeq" id="WP_096377166.1">
    <property type="nucleotide sequence ID" value="NZ_AP014940.1"/>
</dbReference>
<dbReference type="Gene3D" id="1.25.40.10">
    <property type="entry name" value="Tetratricopeptide repeat domain"/>
    <property type="match status" value="3"/>
</dbReference>
<dbReference type="Proteomes" id="UP000218824">
    <property type="component" value="Chromosome"/>
</dbReference>
<evidence type="ECO:0000313" key="4">
    <source>
        <dbReference type="Proteomes" id="UP000218824"/>
    </source>
</evidence>
<name>A0AAU9AH75_LYSEN</name>